<dbReference type="AlphaFoldDB" id="A0A0P0W227"/>
<protein>
    <submittedName>
        <fullName evidence="2">Os03g0712500 protein</fullName>
    </submittedName>
</protein>
<feature type="compositionally biased region" description="Basic and acidic residues" evidence="1">
    <location>
        <begin position="72"/>
        <end position="125"/>
    </location>
</feature>
<proteinExistence type="predicted"/>
<evidence type="ECO:0000256" key="1">
    <source>
        <dbReference type="SAM" id="MobiDB-lite"/>
    </source>
</evidence>
<dbReference type="InParanoid" id="A0A0P0W227"/>
<dbReference type="PaxDb" id="39947-A0A0P0W227"/>
<keyword evidence="3" id="KW-1185">Reference proteome</keyword>
<feature type="non-terminal residue" evidence="2">
    <location>
        <position position="138"/>
    </location>
</feature>
<feature type="non-terminal residue" evidence="2">
    <location>
        <position position="1"/>
    </location>
</feature>
<feature type="region of interest" description="Disordered" evidence="1">
    <location>
        <begin position="49"/>
        <end position="138"/>
    </location>
</feature>
<gene>
    <name evidence="2" type="ordered locus">Os03g0712500</name>
    <name evidence="2" type="ORF">OSNPB_030712500</name>
</gene>
<dbReference type="Gramene" id="Os03t0712500-00">
    <property type="protein sequence ID" value="Os03t0712500-00"/>
    <property type="gene ID" value="Os03g0712500"/>
</dbReference>
<organism evidence="2 3">
    <name type="scientific">Oryza sativa subsp. japonica</name>
    <name type="common">Rice</name>
    <dbReference type="NCBI Taxonomy" id="39947"/>
    <lineage>
        <taxon>Eukaryota</taxon>
        <taxon>Viridiplantae</taxon>
        <taxon>Streptophyta</taxon>
        <taxon>Embryophyta</taxon>
        <taxon>Tracheophyta</taxon>
        <taxon>Spermatophyta</taxon>
        <taxon>Magnoliopsida</taxon>
        <taxon>Liliopsida</taxon>
        <taxon>Poales</taxon>
        <taxon>Poaceae</taxon>
        <taxon>BOP clade</taxon>
        <taxon>Oryzoideae</taxon>
        <taxon>Oryzeae</taxon>
        <taxon>Oryzinae</taxon>
        <taxon>Oryza</taxon>
        <taxon>Oryza sativa</taxon>
    </lineage>
</organism>
<dbReference type="Proteomes" id="UP000059680">
    <property type="component" value="Chromosome 3"/>
</dbReference>
<accession>A0A0P0W227</accession>
<reference evidence="2 3" key="2">
    <citation type="journal article" date="2013" name="Plant Cell Physiol.">
        <title>Rice Annotation Project Database (RAP-DB): an integrative and interactive database for rice genomics.</title>
        <authorList>
            <person name="Sakai H."/>
            <person name="Lee S.S."/>
            <person name="Tanaka T."/>
            <person name="Numa H."/>
            <person name="Kim J."/>
            <person name="Kawahara Y."/>
            <person name="Wakimoto H."/>
            <person name="Yang C.C."/>
            <person name="Iwamoto M."/>
            <person name="Abe T."/>
            <person name="Yamada Y."/>
            <person name="Muto A."/>
            <person name="Inokuchi H."/>
            <person name="Ikemura T."/>
            <person name="Matsumoto T."/>
            <person name="Sasaki T."/>
            <person name="Itoh T."/>
        </authorList>
    </citation>
    <scope>NUCLEOTIDE SEQUENCE [LARGE SCALE GENOMIC DNA]</scope>
    <source>
        <strain evidence="3">cv. Nipponbare</strain>
    </source>
</reference>
<reference evidence="3" key="1">
    <citation type="journal article" date="2005" name="Nature">
        <title>The map-based sequence of the rice genome.</title>
        <authorList>
            <consortium name="International rice genome sequencing project (IRGSP)"/>
            <person name="Matsumoto T."/>
            <person name="Wu J."/>
            <person name="Kanamori H."/>
            <person name="Katayose Y."/>
            <person name="Fujisawa M."/>
            <person name="Namiki N."/>
            <person name="Mizuno H."/>
            <person name="Yamamoto K."/>
            <person name="Antonio B.A."/>
            <person name="Baba T."/>
            <person name="Sakata K."/>
            <person name="Nagamura Y."/>
            <person name="Aoki H."/>
            <person name="Arikawa K."/>
            <person name="Arita K."/>
            <person name="Bito T."/>
            <person name="Chiden Y."/>
            <person name="Fujitsuka N."/>
            <person name="Fukunaka R."/>
            <person name="Hamada M."/>
            <person name="Harada C."/>
            <person name="Hayashi A."/>
            <person name="Hijishita S."/>
            <person name="Honda M."/>
            <person name="Hosokawa S."/>
            <person name="Ichikawa Y."/>
            <person name="Idonuma A."/>
            <person name="Iijima M."/>
            <person name="Ikeda M."/>
            <person name="Ikeno M."/>
            <person name="Ito K."/>
            <person name="Ito S."/>
            <person name="Ito T."/>
            <person name="Ito Y."/>
            <person name="Ito Y."/>
            <person name="Iwabuchi A."/>
            <person name="Kamiya K."/>
            <person name="Karasawa W."/>
            <person name="Kurita K."/>
            <person name="Katagiri S."/>
            <person name="Kikuta A."/>
            <person name="Kobayashi H."/>
            <person name="Kobayashi N."/>
            <person name="Machita K."/>
            <person name="Maehara T."/>
            <person name="Masukawa M."/>
            <person name="Mizubayashi T."/>
            <person name="Mukai Y."/>
            <person name="Nagasaki H."/>
            <person name="Nagata Y."/>
            <person name="Naito S."/>
            <person name="Nakashima M."/>
            <person name="Nakama Y."/>
            <person name="Nakamichi Y."/>
            <person name="Nakamura M."/>
            <person name="Meguro A."/>
            <person name="Negishi M."/>
            <person name="Ohta I."/>
            <person name="Ohta T."/>
            <person name="Okamoto M."/>
            <person name="Ono N."/>
            <person name="Saji S."/>
            <person name="Sakaguchi M."/>
            <person name="Sakai K."/>
            <person name="Shibata M."/>
            <person name="Shimokawa T."/>
            <person name="Song J."/>
            <person name="Takazaki Y."/>
            <person name="Terasawa K."/>
            <person name="Tsugane M."/>
            <person name="Tsuji K."/>
            <person name="Ueda S."/>
            <person name="Waki K."/>
            <person name="Yamagata H."/>
            <person name="Yamamoto M."/>
            <person name="Yamamoto S."/>
            <person name="Yamane H."/>
            <person name="Yoshiki S."/>
            <person name="Yoshihara R."/>
            <person name="Yukawa K."/>
            <person name="Zhong H."/>
            <person name="Yano M."/>
            <person name="Yuan Q."/>
            <person name="Ouyang S."/>
            <person name="Liu J."/>
            <person name="Jones K.M."/>
            <person name="Gansberger K."/>
            <person name="Moffat K."/>
            <person name="Hill J."/>
            <person name="Bera J."/>
            <person name="Fadrosh D."/>
            <person name="Jin S."/>
            <person name="Johri S."/>
            <person name="Kim M."/>
            <person name="Overton L."/>
            <person name="Reardon M."/>
            <person name="Tsitrin T."/>
            <person name="Vuong H."/>
            <person name="Weaver B."/>
            <person name="Ciecko A."/>
            <person name="Tallon L."/>
            <person name="Jackson J."/>
            <person name="Pai G."/>
            <person name="Aken S.V."/>
            <person name="Utterback T."/>
            <person name="Reidmuller S."/>
            <person name="Feldblyum T."/>
            <person name="Hsiao J."/>
            <person name="Zismann V."/>
            <person name="Iobst S."/>
            <person name="de Vazeille A.R."/>
            <person name="Buell C.R."/>
            <person name="Ying K."/>
            <person name="Li Y."/>
            <person name="Lu T."/>
            <person name="Huang Y."/>
            <person name="Zhao Q."/>
            <person name="Feng Q."/>
            <person name="Zhang L."/>
            <person name="Zhu J."/>
            <person name="Weng Q."/>
            <person name="Mu J."/>
            <person name="Lu Y."/>
            <person name="Fan D."/>
            <person name="Liu Y."/>
            <person name="Guan J."/>
            <person name="Zhang Y."/>
            <person name="Yu S."/>
            <person name="Liu X."/>
            <person name="Zhang Y."/>
            <person name="Hong G."/>
            <person name="Han B."/>
            <person name="Choisne N."/>
            <person name="Demange N."/>
            <person name="Orjeda G."/>
            <person name="Samain S."/>
            <person name="Cattolico L."/>
            <person name="Pelletier E."/>
            <person name="Couloux A."/>
            <person name="Segurens B."/>
            <person name="Wincker P."/>
            <person name="D'Hont A."/>
            <person name="Scarpelli C."/>
            <person name="Weissenbach J."/>
            <person name="Salanoubat M."/>
            <person name="Quetier F."/>
            <person name="Yu Y."/>
            <person name="Kim H.R."/>
            <person name="Rambo T."/>
            <person name="Currie J."/>
            <person name="Collura K."/>
            <person name="Luo M."/>
            <person name="Yang T."/>
            <person name="Ammiraju J.S.S."/>
            <person name="Engler F."/>
            <person name="Soderlund C."/>
            <person name="Wing R.A."/>
            <person name="Palmer L.E."/>
            <person name="de la Bastide M."/>
            <person name="Spiegel L."/>
            <person name="Nascimento L."/>
            <person name="Zutavern T."/>
            <person name="O'Shaughnessy A."/>
            <person name="Dike S."/>
            <person name="Dedhia N."/>
            <person name="Preston R."/>
            <person name="Balija V."/>
            <person name="McCombie W.R."/>
            <person name="Chow T."/>
            <person name="Chen H."/>
            <person name="Chung M."/>
            <person name="Chen C."/>
            <person name="Shaw J."/>
            <person name="Wu H."/>
            <person name="Hsiao K."/>
            <person name="Chao Y."/>
            <person name="Chu M."/>
            <person name="Cheng C."/>
            <person name="Hour A."/>
            <person name="Lee P."/>
            <person name="Lin S."/>
            <person name="Lin Y."/>
            <person name="Liou J."/>
            <person name="Liu S."/>
            <person name="Hsing Y."/>
            <person name="Raghuvanshi S."/>
            <person name="Mohanty A."/>
            <person name="Bharti A.K."/>
            <person name="Gaur A."/>
            <person name="Gupta V."/>
            <person name="Kumar D."/>
            <person name="Ravi V."/>
            <person name="Vij S."/>
            <person name="Kapur A."/>
            <person name="Khurana P."/>
            <person name="Khurana P."/>
            <person name="Khurana J.P."/>
            <person name="Tyagi A.K."/>
            <person name="Gaikwad K."/>
            <person name="Singh A."/>
            <person name="Dalal V."/>
            <person name="Srivastava S."/>
            <person name="Dixit A."/>
            <person name="Pal A.K."/>
            <person name="Ghazi I.A."/>
            <person name="Yadav M."/>
            <person name="Pandit A."/>
            <person name="Bhargava A."/>
            <person name="Sureshbabu K."/>
            <person name="Batra K."/>
            <person name="Sharma T.R."/>
            <person name="Mohapatra T."/>
            <person name="Singh N.K."/>
            <person name="Messing J."/>
            <person name="Nelson A.B."/>
            <person name="Fuks G."/>
            <person name="Kavchok S."/>
            <person name="Keizer G."/>
            <person name="Linton E."/>
            <person name="Llaca V."/>
            <person name="Song R."/>
            <person name="Tanyolac B."/>
            <person name="Young S."/>
            <person name="Ho-Il K."/>
            <person name="Hahn J.H."/>
            <person name="Sangsakoo G."/>
            <person name="Vanavichit A."/>
            <person name="de Mattos Luiz.A.T."/>
            <person name="Zimmer P.D."/>
            <person name="Malone G."/>
            <person name="Dellagostin O."/>
            <person name="de Oliveira A.C."/>
            <person name="Bevan M."/>
            <person name="Bancroft I."/>
            <person name="Minx P."/>
            <person name="Cordum H."/>
            <person name="Wilson R."/>
            <person name="Cheng Z."/>
            <person name="Jin W."/>
            <person name="Jiang J."/>
            <person name="Leong S.A."/>
            <person name="Iwama H."/>
            <person name="Gojobori T."/>
            <person name="Itoh T."/>
            <person name="Niimura Y."/>
            <person name="Fujii Y."/>
            <person name="Habara T."/>
            <person name="Sakai H."/>
            <person name="Sato Y."/>
            <person name="Wilson G."/>
            <person name="Kumar K."/>
            <person name="McCouch S."/>
            <person name="Juretic N."/>
            <person name="Hoen D."/>
            <person name="Wright S."/>
            <person name="Bruskiewich R."/>
            <person name="Bureau T."/>
            <person name="Miyao A."/>
            <person name="Hirochika H."/>
            <person name="Nishikawa T."/>
            <person name="Kadowaki K."/>
            <person name="Sugiura M."/>
            <person name="Burr B."/>
            <person name="Sasaki T."/>
        </authorList>
    </citation>
    <scope>NUCLEOTIDE SEQUENCE [LARGE SCALE GENOMIC DNA]</scope>
    <source>
        <strain evidence="3">cv. Nipponbare</strain>
    </source>
</reference>
<evidence type="ECO:0000313" key="2">
    <source>
        <dbReference type="EMBL" id="BAS86045.1"/>
    </source>
</evidence>
<sequence>RHGAERGRDGSVQLVERHVELLQRLLEVGNLAGEAVVLEEENLEPREVAQRGWDGARQVVPADGEADEALEREERPRELAGEPVPVEEHVAERRGGGEVARERAGERVEAEAERVQRRQVPERPLGHPPRQRRPGEPQ</sequence>
<dbReference type="EMBL" id="AP014959">
    <property type="protein sequence ID" value="BAS86045.1"/>
    <property type="molecule type" value="Genomic_DNA"/>
</dbReference>
<evidence type="ECO:0000313" key="3">
    <source>
        <dbReference type="Proteomes" id="UP000059680"/>
    </source>
</evidence>
<reference evidence="2 3" key="3">
    <citation type="journal article" date="2013" name="Rice">
        <title>Improvement of the Oryza sativa Nipponbare reference genome using next generation sequence and optical map data.</title>
        <authorList>
            <person name="Kawahara Y."/>
            <person name="de la Bastide M."/>
            <person name="Hamilton J.P."/>
            <person name="Kanamori H."/>
            <person name="McCombie W.R."/>
            <person name="Ouyang S."/>
            <person name="Schwartz D.C."/>
            <person name="Tanaka T."/>
            <person name="Wu J."/>
            <person name="Zhou S."/>
            <person name="Childs K.L."/>
            <person name="Davidson R.M."/>
            <person name="Lin H."/>
            <person name="Quesada-Ocampo L."/>
            <person name="Vaillancourt B."/>
            <person name="Sakai H."/>
            <person name="Lee S.S."/>
            <person name="Kim J."/>
            <person name="Numa H."/>
            <person name="Itoh T."/>
            <person name="Buell C.R."/>
            <person name="Matsumoto T."/>
        </authorList>
    </citation>
    <scope>NUCLEOTIDE SEQUENCE [LARGE SCALE GENOMIC DNA]</scope>
    <source>
        <strain evidence="3">cv. Nipponbare</strain>
    </source>
</reference>
<name>A0A0P0W227_ORYSJ</name>